<keyword evidence="3" id="KW-1185">Reference proteome</keyword>
<evidence type="ECO:0000313" key="3">
    <source>
        <dbReference type="Proteomes" id="UP001172684"/>
    </source>
</evidence>
<feature type="region of interest" description="Disordered" evidence="1">
    <location>
        <begin position="1"/>
        <end position="105"/>
    </location>
</feature>
<feature type="region of interest" description="Disordered" evidence="1">
    <location>
        <begin position="194"/>
        <end position="334"/>
    </location>
</feature>
<feature type="compositionally biased region" description="Basic residues" evidence="1">
    <location>
        <begin position="381"/>
        <end position="399"/>
    </location>
</feature>
<evidence type="ECO:0000256" key="1">
    <source>
        <dbReference type="SAM" id="MobiDB-lite"/>
    </source>
</evidence>
<feature type="compositionally biased region" description="Polar residues" evidence="1">
    <location>
        <begin position="228"/>
        <end position="240"/>
    </location>
</feature>
<feature type="compositionally biased region" description="Low complexity" evidence="1">
    <location>
        <begin position="325"/>
        <end position="334"/>
    </location>
</feature>
<proteinExistence type="predicted"/>
<feature type="compositionally biased region" description="Pro residues" evidence="1">
    <location>
        <begin position="432"/>
        <end position="450"/>
    </location>
</feature>
<feature type="region of interest" description="Disordered" evidence="1">
    <location>
        <begin position="381"/>
        <end position="402"/>
    </location>
</feature>
<protein>
    <submittedName>
        <fullName evidence="2">Uncharacterized protein</fullName>
    </submittedName>
</protein>
<comment type="caution">
    <text evidence="2">The sequence shown here is derived from an EMBL/GenBank/DDBJ whole genome shotgun (WGS) entry which is preliminary data.</text>
</comment>
<organism evidence="2 3">
    <name type="scientific">Coniosporium apollinis</name>
    <dbReference type="NCBI Taxonomy" id="61459"/>
    <lineage>
        <taxon>Eukaryota</taxon>
        <taxon>Fungi</taxon>
        <taxon>Dikarya</taxon>
        <taxon>Ascomycota</taxon>
        <taxon>Pezizomycotina</taxon>
        <taxon>Dothideomycetes</taxon>
        <taxon>Dothideomycetes incertae sedis</taxon>
        <taxon>Coniosporium</taxon>
    </lineage>
</organism>
<gene>
    <name evidence="2" type="ORF">H2201_008563</name>
</gene>
<feature type="compositionally biased region" description="Acidic residues" evidence="1">
    <location>
        <begin position="25"/>
        <end position="36"/>
    </location>
</feature>
<feature type="compositionally biased region" description="Acidic residues" evidence="1">
    <location>
        <begin position="67"/>
        <end position="78"/>
    </location>
</feature>
<dbReference type="Proteomes" id="UP001172684">
    <property type="component" value="Unassembled WGS sequence"/>
</dbReference>
<name>A0ABQ9NHU5_9PEZI</name>
<feature type="compositionally biased region" description="Acidic residues" evidence="1">
    <location>
        <begin position="455"/>
        <end position="466"/>
    </location>
</feature>
<sequence>MADPNQPEPEDTAIYSGYESPVAYQEEETVEYEDGDRETLVGQEDDVGDGRTGQTDEGGQDGRGELGDDPMPDADVSEQTDQLLGSQPSAPARRPRAGPRRRQDTAAKYRGRCLTCLGHGHDWRKCFNYCAHRQKAGFPQVRHPGGQCQRAERLYRKHGGLLPREDFERRLREQAAERERKVYEEGLRAGRQLGQFEDLNRRTPLATRRQAQPARPRNPPPRQAEQQSFEQPGYQQTDYEQWNRRARPHNPPPEPQEYEQPVAEQWTRRARAPPQPEQQAYVPPRALPLRPRTRPLPRQEYEEDYEQELNPPLADATLLLDSNRSRTTTSRNTNSRAMSIGNAALRPKTLHLEREGVSRATSRRGLSPLALATLLLDSRSRVTRSRRTTRATKSRRTSRHGVPYRVGRLHCRLSGLARIGNLLRRHISAPTRRPPPAPRPQPPRSRPRPAPRCEDDYEDYEGDDGYDGYGDNSAYGRR</sequence>
<dbReference type="EMBL" id="JAPDRL010000127">
    <property type="protein sequence ID" value="KAJ9656369.1"/>
    <property type="molecule type" value="Genomic_DNA"/>
</dbReference>
<feature type="region of interest" description="Disordered" evidence="1">
    <location>
        <begin position="425"/>
        <end position="478"/>
    </location>
</feature>
<evidence type="ECO:0000313" key="2">
    <source>
        <dbReference type="EMBL" id="KAJ9656369.1"/>
    </source>
</evidence>
<reference evidence="2" key="1">
    <citation type="submission" date="2022-10" db="EMBL/GenBank/DDBJ databases">
        <title>Culturing micro-colonial fungi from biological soil crusts in the Mojave desert and describing Neophaeococcomyces mojavensis, and introducing the new genera and species Taxawa tesnikishii.</title>
        <authorList>
            <person name="Kurbessoian T."/>
            <person name="Stajich J.E."/>
        </authorList>
    </citation>
    <scope>NUCLEOTIDE SEQUENCE</scope>
    <source>
        <strain evidence="2">TK_1</strain>
    </source>
</reference>
<accession>A0ABQ9NHU5</accession>